<evidence type="ECO:0000313" key="1">
    <source>
        <dbReference type="EMBL" id="GBN40132.1"/>
    </source>
</evidence>
<accession>A0A4Y2NMJ5</accession>
<dbReference type="EMBL" id="BGPR01128651">
    <property type="protein sequence ID" value="GBN40132.1"/>
    <property type="molecule type" value="Genomic_DNA"/>
</dbReference>
<protein>
    <submittedName>
        <fullName evidence="1">Uncharacterized protein</fullName>
    </submittedName>
</protein>
<dbReference type="AlphaFoldDB" id="A0A4Y2NMJ5"/>
<reference evidence="1 2" key="1">
    <citation type="journal article" date="2019" name="Sci. Rep.">
        <title>Orb-weaving spider Araneus ventricosus genome elucidates the spidroin gene catalogue.</title>
        <authorList>
            <person name="Kono N."/>
            <person name="Nakamura H."/>
            <person name="Ohtoshi R."/>
            <person name="Moran D.A.P."/>
            <person name="Shinohara A."/>
            <person name="Yoshida Y."/>
            <person name="Fujiwara M."/>
            <person name="Mori M."/>
            <person name="Tomita M."/>
            <person name="Arakawa K."/>
        </authorList>
    </citation>
    <scope>NUCLEOTIDE SEQUENCE [LARGE SCALE GENOMIC DNA]</scope>
</reference>
<name>A0A4Y2NMJ5_ARAVE</name>
<evidence type="ECO:0000313" key="2">
    <source>
        <dbReference type="Proteomes" id="UP000499080"/>
    </source>
</evidence>
<sequence length="119" mass="13635">MHANIYMHFRKNRTNIREDIKVSLKNPTFPRMNFLGCGGLVVRTRPRGRRFPGLKPDSTEEPPCNRFWCTSNPSGQMSSCWCGSLERGSQLRCRPLHLTAVQNYEVRSKIALVLLQNGT</sequence>
<comment type="caution">
    <text evidence="1">The sequence shown here is derived from an EMBL/GenBank/DDBJ whole genome shotgun (WGS) entry which is preliminary data.</text>
</comment>
<dbReference type="Proteomes" id="UP000499080">
    <property type="component" value="Unassembled WGS sequence"/>
</dbReference>
<keyword evidence="2" id="KW-1185">Reference proteome</keyword>
<proteinExistence type="predicted"/>
<gene>
    <name evidence="1" type="ORF">AVEN_251699_1</name>
</gene>
<organism evidence="1 2">
    <name type="scientific">Araneus ventricosus</name>
    <name type="common">Orbweaver spider</name>
    <name type="synonym">Epeira ventricosa</name>
    <dbReference type="NCBI Taxonomy" id="182803"/>
    <lineage>
        <taxon>Eukaryota</taxon>
        <taxon>Metazoa</taxon>
        <taxon>Ecdysozoa</taxon>
        <taxon>Arthropoda</taxon>
        <taxon>Chelicerata</taxon>
        <taxon>Arachnida</taxon>
        <taxon>Araneae</taxon>
        <taxon>Araneomorphae</taxon>
        <taxon>Entelegynae</taxon>
        <taxon>Araneoidea</taxon>
        <taxon>Araneidae</taxon>
        <taxon>Araneus</taxon>
    </lineage>
</organism>